<keyword evidence="1" id="KW-0732">Signal</keyword>
<dbReference type="PROSITE" id="PS51257">
    <property type="entry name" value="PROKAR_LIPOPROTEIN"/>
    <property type="match status" value="1"/>
</dbReference>
<sequence length="215" mass="25000">MPGYFKLHKLMKPSVLLLALIALSGCTSISFSTANAPDQSEFRWAMVKSHEVETAARELTKAHFQPPSEYDPETNPAFAEIWDRYREVNLQLSNLRMSLERAFFDSSMSQHMHYVPEAFEAELSKNPDYKRLAEESKLLRRQVAPYYDAKKAYEASYRELAQNNIREYSQKYDLVIAETHRSNIHYSKQSERVDITDSIINHMRAKLSKQSSRPD</sequence>
<dbReference type="Proteomes" id="UP000000925">
    <property type="component" value="Chromosome"/>
</dbReference>
<dbReference type="KEGG" id="caa:Caka_0565"/>
<dbReference type="STRING" id="583355.Caka_0565"/>
<evidence type="ECO:0008006" key="4">
    <source>
        <dbReference type="Google" id="ProtNLM"/>
    </source>
</evidence>
<organism evidence="2 3">
    <name type="scientific">Coraliomargarita akajimensis (strain DSM 45221 / IAM 15411 / JCM 23193 / KCTC 12865 / 04OKA010-24)</name>
    <dbReference type="NCBI Taxonomy" id="583355"/>
    <lineage>
        <taxon>Bacteria</taxon>
        <taxon>Pseudomonadati</taxon>
        <taxon>Verrucomicrobiota</taxon>
        <taxon>Opitutia</taxon>
        <taxon>Puniceicoccales</taxon>
        <taxon>Coraliomargaritaceae</taxon>
        <taxon>Coraliomargarita</taxon>
    </lineage>
</organism>
<evidence type="ECO:0000256" key="1">
    <source>
        <dbReference type="SAM" id="SignalP"/>
    </source>
</evidence>
<accession>D5ENT1</accession>
<evidence type="ECO:0000313" key="3">
    <source>
        <dbReference type="Proteomes" id="UP000000925"/>
    </source>
</evidence>
<dbReference type="HOGENOM" id="CLU_1281391_0_0_0"/>
<gene>
    <name evidence="2" type="ordered locus">Caka_0565</name>
</gene>
<reference evidence="2 3" key="1">
    <citation type="journal article" date="2010" name="Stand. Genomic Sci.">
        <title>Complete genome sequence of Coraliomargarita akajimensis type strain (04OKA010-24).</title>
        <authorList>
            <person name="Mavromatis K."/>
            <person name="Abt B."/>
            <person name="Brambilla E."/>
            <person name="Lapidus A."/>
            <person name="Copeland A."/>
            <person name="Deshpande S."/>
            <person name="Nolan M."/>
            <person name="Lucas S."/>
            <person name="Tice H."/>
            <person name="Cheng J.F."/>
            <person name="Han C."/>
            <person name="Detter J.C."/>
            <person name="Woyke T."/>
            <person name="Goodwin L."/>
            <person name="Pitluck S."/>
            <person name="Held B."/>
            <person name="Brettin T."/>
            <person name="Tapia R."/>
            <person name="Ivanova N."/>
            <person name="Mikhailova N."/>
            <person name="Pati A."/>
            <person name="Liolios K."/>
            <person name="Chen A."/>
            <person name="Palaniappan K."/>
            <person name="Land M."/>
            <person name="Hauser L."/>
            <person name="Chang Y.J."/>
            <person name="Jeffries C.D."/>
            <person name="Rohde M."/>
            <person name="Goker M."/>
            <person name="Bristow J."/>
            <person name="Eisen J.A."/>
            <person name="Markowitz V."/>
            <person name="Hugenholtz P."/>
            <person name="Klenk H.P."/>
            <person name="Kyrpides N.C."/>
        </authorList>
    </citation>
    <scope>NUCLEOTIDE SEQUENCE [LARGE SCALE GENOMIC DNA]</scope>
    <source>
        <strain evidence="3">DSM 45221 / IAM 15411 / JCM 23193 / KCTC 12865</strain>
    </source>
</reference>
<dbReference type="EMBL" id="CP001998">
    <property type="protein sequence ID" value="ADE53590.1"/>
    <property type="molecule type" value="Genomic_DNA"/>
</dbReference>
<feature type="signal peptide" evidence="1">
    <location>
        <begin position="1"/>
        <end position="24"/>
    </location>
</feature>
<keyword evidence="3" id="KW-1185">Reference proteome</keyword>
<dbReference type="AlphaFoldDB" id="D5ENT1"/>
<proteinExistence type="predicted"/>
<protein>
    <recommendedName>
        <fullName evidence="4">Outer membrane chaperone Skp (OmpH)</fullName>
    </recommendedName>
</protein>
<name>D5ENT1_CORAD</name>
<evidence type="ECO:0000313" key="2">
    <source>
        <dbReference type="EMBL" id="ADE53590.1"/>
    </source>
</evidence>
<dbReference type="eggNOG" id="COG5009">
    <property type="taxonomic scope" value="Bacteria"/>
</dbReference>
<feature type="chain" id="PRO_5003071315" description="Outer membrane chaperone Skp (OmpH)" evidence="1">
    <location>
        <begin position="25"/>
        <end position="215"/>
    </location>
</feature>